<reference evidence="1" key="1">
    <citation type="submission" date="2022-11" db="EMBL/GenBank/DDBJ databases">
        <authorList>
            <person name="Mo P."/>
        </authorList>
    </citation>
    <scope>NUCLEOTIDE SEQUENCE</scope>
    <source>
        <strain evidence="1">HUAS 11-8</strain>
    </source>
</reference>
<evidence type="ECO:0000313" key="2">
    <source>
        <dbReference type="Proteomes" id="UP001163203"/>
    </source>
</evidence>
<dbReference type="InterPro" id="IPR038070">
    <property type="entry name" value="Rv2632c-like_sf"/>
</dbReference>
<accession>A0ABY7B9C7</accession>
<dbReference type="InterPro" id="IPR015057">
    <property type="entry name" value="Rv2632c-like"/>
</dbReference>
<gene>
    <name evidence="1" type="ORF">ORV05_14760</name>
</gene>
<dbReference type="RefSeq" id="WP_268759061.1">
    <property type="nucleotide sequence ID" value="NZ_CP113836.1"/>
</dbReference>
<evidence type="ECO:0000313" key="1">
    <source>
        <dbReference type="EMBL" id="WAL68972.1"/>
    </source>
</evidence>
<dbReference type="EMBL" id="CP113836">
    <property type="protein sequence ID" value="WAL68972.1"/>
    <property type="molecule type" value="Genomic_DNA"/>
</dbReference>
<dbReference type="SUPFAM" id="SSF143212">
    <property type="entry name" value="Rv2632c-like"/>
    <property type="match status" value="1"/>
</dbReference>
<dbReference type="Gene3D" id="3.30.160.240">
    <property type="entry name" value="Rv1738"/>
    <property type="match status" value="1"/>
</dbReference>
<sequence>MQEKQWKIEVFIDEHENRTRARARLHNPDETGLVGVGTARLNPADANVPEIGDELAVARALSDLAHRLLDATADDIEAITHEKAHLTR</sequence>
<organism evidence="1 2">
    <name type="scientific">Amycolatopsis cynarae</name>
    <dbReference type="NCBI Taxonomy" id="2995223"/>
    <lineage>
        <taxon>Bacteria</taxon>
        <taxon>Bacillati</taxon>
        <taxon>Actinomycetota</taxon>
        <taxon>Actinomycetes</taxon>
        <taxon>Pseudonocardiales</taxon>
        <taxon>Pseudonocardiaceae</taxon>
        <taxon>Amycolatopsis</taxon>
    </lineage>
</organism>
<keyword evidence="2" id="KW-1185">Reference proteome</keyword>
<name>A0ABY7B9C7_9PSEU</name>
<dbReference type="Proteomes" id="UP001163203">
    <property type="component" value="Chromosome"/>
</dbReference>
<proteinExistence type="predicted"/>
<protein>
    <submittedName>
        <fullName evidence="1">DUF1876 domain-containing protein</fullName>
    </submittedName>
</protein>
<dbReference type="Pfam" id="PF08962">
    <property type="entry name" value="Rv2632c-like"/>
    <property type="match status" value="1"/>
</dbReference>